<accession>A0A8B8CBB0</accession>
<dbReference type="SUPFAM" id="SSF57302">
    <property type="entry name" value="Snake toxin-like"/>
    <property type="match status" value="1"/>
</dbReference>
<sequence>MAVKNYTTVLCLVVTFSTVFATSSTVTTSVSESTESTTDETITTTISQTTTDGTTSTQATTITTAQATTTATKNISCHDHACQTEGCIKTAMNNNTISTGLCYTNGSCFIQRRSNSTYTQEEIGCEHQGCPTSLHEDDGWKRVCCTTDNCNNNLDALTVKSLASSESYLMSILISLSAFYLQAF</sequence>
<gene>
    <name evidence="3" type="primary">LOC111118044</name>
</gene>
<dbReference type="InterPro" id="IPR045860">
    <property type="entry name" value="Snake_toxin-like_sf"/>
</dbReference>
<dbReference type="Proteomes" id="UP000694844">
    <property type="component" value="Chromosome 2"/>
</dbReference>
<protein>
    <submittedName>
        <fullName evidence="3">Uncharacterized protein LOC111118044</fullName>
    </submittedName>
</protein>
<evidence type="ECO:0000256" key="1">
    <source>
        <dbReference type="SAM" id="SignalP"/>
    </source>
</evidence>
<name>A0A8B8CBB0_CRAVI</name>
<evidence type="ECO:0000313" key="3">
    <source>
        <dbReference type="RefSeq" id="XP_022313042.1"/>
    </source>
</evidence>
<keyword evidence="2" id="KW-1185">Reference proteome</keyword>
<feature type="signal peptide" evidence="1">
    <location>
        <begin position="1"/>
        <end position="21"/>
    </location>
</feature>
<dbReference type="KEGG" id="cvn:111118044"/>
<organism evidence="2 3">
    <name type="scientific">Crassostrea virginica</name>
    <name type="common">Eastern oyster</name>
    <dbReference type="NCBI Taxonomy" id="6565"/>
    <lineage>
        <taxon>Eukaryota</taxon>
        <taxon>Metazoa</taxon>
        <taxon>Spiralia</taxon>
        <taxon>Lophotrochozoa</taxon>
        <taxon>Mollusca</taxon>
        <taxon>Bivalvia</taxon>
        <taxon>Autobranchia</taxon>
        <taxon>Pteriomorphia</taxon>
        <taxon>Ostreida</taxon>
        <taxon>Ostreoidea</taxon>
        <taxon>Ostreidae</taxon>
        <taxon>Crassostrea</taxon>
    </lineage>
</organism>
<proteinExistence type="predicted"/>
<dbReference type="RefSeq" id="XP_022313042.1">
    <property type="nucleotide sequence ID" value="XM_022457334.1"/>
</dbReference>
<feature type="chain" id="PRO_5034230326" evidence="1">
    <location>
        <begin position="22"/>
        <end position="184"/>
    </location>
</feature>
<dbReference type="GeneID" id="111118044"/>
<dbReference type="AlphaFoldDB" id="A0A8B8CBB0"/>
<keyword evidence="1" id="KW-0732">Signal</keyword>
<reference evidence="3" key="1">
    <citation type="submission" date="2025-08" db="UniProtKB">
        <authorList>
            <consortium name="RefSeq"/>
        </authorList>
    </citation>
    <scope>IDENTIFICATION</scope>
    <source>
        <tissue evidence="3">Whole sample</tissue>
    </source>
</reference>
<evidence type="ECO:0000313" key="2">
    <source>
        <dbReference type="Proteomes" id="UP000694844"/>
    </source>
</evidence>
<dbReference type="OrthoDB" id="6212298at2759"/>